<keyword evidence="1" id="KW-0732">Signal</keyword>
<gene>
    <name evidence="3" type="primary">hag</name>
    <name evidence="3" type="ORF">Fuma_05571</name>
</gene>
<name>A0A1P8WPE3_9PLAN</name>
<keyword evidence="3" id="KW-0282">Flagellum</keyword>
<dbReference type="STRING" id="1891926.Fuma_05571"/>
<organism evidence="3 4">
    <name type="scientific">Fuerstiella marisgermanici</name>
    <dbReference type="NCBI Taxonomy" id="1891926"/>
    <lineage>
        <taxon>Bacteria</taxon>
        <taxon>Pseudomonadati</taxon>
        <taxon>Planctomycetota</taxon>
        <taxon>Planctomycetia</taxon>
        <taxon>Planctomycetales</taxon>
        <taxon>Planctomycetaceae</taxon>
        <taxon>Fuerstiella</taxon>
    </lineage>
</organism>
<keyword evidence="4" id="KW-1185">Reference proteome</keyword>
<feature type="domain" description="Flagellin N-terminal" evidence="2">
    <location>
        <begin position="71"/>
        <end position="171"/>
    </location>
</feature>
<dbReference type="InterPro" id="IPR001492">
    <property type="entry name" value="Flagellin"/>
</dbReference>
<evidence type="ECO:0000313" key="3">
    <source>
        <dbReference type="EMBL" id="APZ95908.1"/>
    </source>
</evidence>
<accession>A0A1P8WPE3</accession>
<dbReference type="InterPro" id="IPR028994">
    <property type="entry name" value="Integrin_alpha_N"/>
</dbReference>
<dbReference type="OrthoDB" id="9796789at2"/>
<protein>
    <submittedName>
        <fullName evidence="3">Flagellin</fullName>
    </submittedName>
</protein>
<sequence>MLLKDWLKCLTGERRSQRRLMSASWRHAETSASVQLLEPRQLLSATNSLSESSLADISGPQLAVIKTGVHSELAISIADDVNRRVQIAGLRTAIANSEKAVTLVQTAEGAVEAIESLLIEVRNLTIDSADTGVHHQDVLAANQLEIEYALDAIDRIANSTQFGRKVLLDGSASVEATSTNSAVSFLRGTSDTTVGMYFMTVTTAAERAHVSASTAQGDSILAGDETLTVNDVELTLTAGLTQNQVVDRINEFTTQTGVKAEIDTANGGVTRLFSEDFGKDAEVFAISNVAASESSSGIGTDVLRDDGEDIVATVGGSSFNGSGNLLTVDSGAAKGLSIQIAASSDAVTTGTAVTSTLFVTDNTLQFQIGPNANQTASLSIDRVNPVALGFGIGGNRFHNLSEIDVTSTGRSQDSLSVVDSAINDIINLRVKLRAFRTYTLEATANSLRTTLEIMVNAESVISVPHFPRIFAHISVGGAGDINGDGFDDLIIRSSFTGETYVVFGGKLTLRLDGDAFSFDIDNSQSSTIAGVEAIDISGSGANTLTLNALDVLELSRDSNTLMVFRDRHDTVNIGTGWTQQPDEIAGAATFEVFTLGAATLKVQESDTVGDLDGDGDFDANDSFLIHLIQLSGTGLQIEQSKGNGLLTATQIRSAATKLNAASDVDGDGDFDASDSFLIHLVKLAGTDTQIDQSKGRSSLSAAKIRANINALSGVTVPAEADANSVLLKSDQLTVPERSSVVEMVQPTTTFAGIELSERELFEFVRSVTDVVPNAPTAVSEWNSVPQSVWDDFRHWIDAI</sequence>
<dbReference type="EMBL" id="CP017641">
    <property type="protein sequence ID" value="APZ95908.1"/>
    <property type="molecule type" value="Genomic_DNA"/>
</dbReference>
<dbReference type="KEGG" id="fmr:Fuma_05571"/>
<dbReference type="AlphaFoldDB" id="A0A1P8WPE3"/>
<evidence type="ECO:0000313" key="4">
    <source>
        <dbReference type="Proteomes" id="UP000187735"/>
    </source>
</evidence>
<dbReference type="GO" id="GO:0005198">
    <property type="term" value="F:structural molecule activity"/>
    <property type="evidence" value="ECO:0007669"/>
    <property type="project" value="InterPro"/>
</dbReference>
<reference evidence="3 4" key="1">
    <citation type="journal article" date="2016" name="Front. Microbiol.">
        <title>Fuerstia marisgermanicae gen. nov., sp. nov., an Unusual Member of the Phylum Planctomycetes from the German Wadden Sea.</title>
        <authorList>
            <person name="Kohn T."/>
            <person name="Heuer A."/>
            <person name="Jogler M."/>
            <person name="Vollmers J."/>
            <person name="Boedeker C."/>
            <person name="Bunk B."/>
            <person name="Rast P."/>
            <person name="Borchert D."/>
            <person name="Glockner I."/>
            <person name="Freese H.M."/>
            <person name="Klenk H.P."/>
            <person name="Overmann J."/>
            <person name="Kaster A.K."/>
            <person name="Rohde M."/>
            <person name="Wiegand S."/>
            <person name="Jogler C."/>
        </authorList>
    </citation>
    <scope>NUCLEOTIDE SEQUENCE [LARGE SCALE GENOMIC DNA]</scope>
    <source>
        <strain evidence="3 4">NH11</strain>
    </source>
</reference>
<keyword evidence="3" id="KW-0969">Cilium</keyword>
<dbReference type="InterPro" id="IPR001029">
    <property type="entry name" value="Flagellin_N"/>
</dbReference>
<dbReference type="RefSeq" id="WP_077027005.1">
    <property type="nucleotide sequence ID" value="NZ_CP017641.1"/>
</dbReference>
<dbReference type="PANTHER" id="PTHR42792">
    <property type="entry name" value="FLAGELLIN"/>
    <property type="match status" value="1"/>
</dbReference>
<dbReference type="PRINTS" id="PR00207">
    <property type="entry name" value="FLAGELLIN"/>
</dbReference>
<evidence type="ECO:0000259" key="2">
    <source>
        <dbReference type="Pfam" id="PF00669"/>
    </source>
</evidence>
<dbReference type="PANTHER" id="PTHR42792:SF2">
    <property type="entry name" value="FLAGELLIN"/>
    <property type="match status" value="1"/>
</dbReference>
<keyword evidence="3" id="KW-0966">Cell projection</keyword>
<dbReference type="GO" id="GO:0009288">
    <property type="term" value="C:bacterial-type flagellum"/>
    <property type="evidence" value="ECO:0007669"/>
    <property type="project" value="InterPro"/>
</dbReference>
<dbReference type="Pfam" id="PF00669">
    <property type="entry name" value="Flagellin_N"/>
    <property type="match status" value="1"/>
</dbReference>
<dbReference type="Pfam" id="PF01839">
    <property type="entry name" value="FG-GAP"/>
    <property type="match status" value="1"/>
</dbReference>
<dbReference type="SUPFAM" id="SSF64518">
    <property type="entry name" value="Phase 1 flagellin"/>
    <property type="match status" value="1"/>
</dbReference>
<proteinExistence type="predicted"/>
<dbReference type="Gene3D" id="1.20.1330.10">
    <property type="entry name" value="f41 fragment of flagellin, N-terminal domain"/>
    <property type="match status" value="2"/>
</dbReference>
<evidence type="ECO:0000256" key="1">
    <source>
        <dbReference type="ARBA" id="ARBA00022729"/>
    </source>
</evidence>
<dbReference type="Gene3D" id="2.130.10.130">
    <property type="entry name" value="Integrin alpha, N-terminal"/>
    <property type="match status" value="1"/>
</dbReference>
<dbReference type="InterPro" id="IPR013517">
    <property type="entry name" value="FG-GAP"/>
</dbReference>
<dbReference type="Proteomes" id="UP000187735">
    <property type="component" value="Chromosome"/>
</dbReference>